<organism evidence="3 4">
    <name type="scientific">Mytilus edulis</name>
    <name type="common">Blue mussel</name>
    <dbReference type="NCBI Taxonomy" id="6550"/>
    <lineage>
        <taxon>Eukaryota</taxon>
        <taxon>Metazoa</taxon>
        <taxon>Spiralia</taxon>
        <taxon>Lophotrochozoa</taxon>
        <taxon>Mollusca</taxon>
        <taxon>Bivalvia</taxon>
        <taxon>Autobranchia</taxon>
        <taxon>Pteriomorphia</taxon>
        <taxon>Mytilida</taxon>
        <taxon>Mytiloidea</taxon>
        <taxon>Mytilidae</taxon>
        <taxon>Mytilinae</taxon>
        <taxon>Mytilus</taxon>
    </lineage>
</organism>
<dbReference type="EMBL" id="CAJPWZ010001723">
    <property type="protein sequence ID" value="CAG2222091.1"/>
    <property type="molecule type" value="Genomic_DNA"/>
</dbReference>
<dbReference type="OrthoDB" id="6078784at2759"/>
<reference evidence="3" key="1">
    <citation type="submission" date="2021-03" db="EMBL/GenBank/DDBJ databases">
        <authorList>
            <person name="Bekaert M."/>
        </authorList>
    </citation>
    <scope>NUCLEOTIDE SEQUENCE</scope>
</reference>
<dbReference type="SUPFAM" id="SSF52540">
    <property type="entry name" value="P-loop containing nucleoside triphosphate hydrolases"/>
    <property type="match status" value="1"/>
</dbReference>
<dbReference type="Gene3D" id="3.40.50.300">
    <property type="entry name" value="P-loop containing nucleotide triphosphate hydrolases"/>
    <property type="match status" value="1"/>
</dbReference>
<dbReference type="Pfam" id="PF00531">
    <property type="entry name" value="Death"/>
    <property type="match status" value="1"/>
</dbReference>
<dbReference type="SUPFAM" id="SSF47986">
    <property type="entry name" value="DEATH domain"/>
    <property type="match status" value="1"/>
</dbReference>
<protein>
    <recommendedName>
        <fullName evidence="2">Death domain-containing protein</fullName>
    </recommendedName>
</protein>
<proteinExistence type="predicted"/>
<feature type="region of interest" description="Disordered" evidence="1">
    <location>
        <begin position="120"/>
        <end position="147"/>
    </location>
</feature>
<accession>A0A8S3SZH4</accession>
<evidence type="ECO:0000313" key="3">
    <source>
        <dbReference type="EMBL" id="CAG2222091.1"/>
    </source>
</evidence>
<dbReference type="InterPro" id="IPR011029">
    <property type="entry name" value="DEATH-like_dom_sf"/>
</dbReference>
<feature type="compositionally biased region" description="Polar residues" evidence="1">
    <location>
        <begin position="120"/>
        <end position="129"/>
    </location>
</feature>
<evidence type="ECO:0000313" key="4">
    <source>
        <dbReference type="Proteomes" id="UP000683360"/>
    </source>
</evidence>
<evidence type="ECO:0000256" key="1">
    <source>
        <dbReference type="SAM" id="MobiDB-lite"/>
    </source>
</evidence>
<evidence type="ECO:0000259" key="2">
    <source>
        <dbReference type="PROSITE" id="PS50017"/>
    </source>
</evidence>
<gene>
    <name evidence="3" type="ORF">MEDL_35455</name>
</gene>
<name>A0A8S3SZH4_MYTED</name>
<comment type="caution">
    <text evidence="3">The sequence shown here is derived from an EMBL/GenBank/DDBJ whole genome shotgun (WGS) entry which is preliminary data.</text>
</comment>
<feature type="domain" description="Death" evidence="2">
    <location>
        <begin position="572"/>
        <end position="627"/>
    </location>
</feature>
<dbReference type="Proteomes" id="UP000683360">
    <property type="component" value="Unassembled WGS sequence"/>
</dbReference>
<dbReference type="AlphaFoldDB" id="A0A8S3SZH4"/>
<dbReference type="GO" id="GO:0007165">
    <property type="term" value="P:signal transduction"/>
    <property type="evidence" value="ECO:0007669"/>
    <property type="project" value="InterPro"/>
</dbReference>
<dbReference type="InterPro" id="IPR000488">
    <property type="entry name" value="Death_dom"/>
</dbReference>
<sequence>MHAGDFKEIMAKGDFASFENRVYLAGACNVGKSCLASILIGEKIPEKWFSTDGLTIHYGRNGIHLKDRKMIPLQQFEASIVNRMFLGNPDMTFNYENEIFDKNPSDEHYSNKDIQTGADNTELSESSCKGKNVKIQKQQKSSKSDQMQMIDEQHQSVFKTKCNTTDLPSIYQDFYSKQPLPFREILQEIRDGKYKVEIAPSDLVDFGGQRSFDMTHQLFIQHQGTFVLMFDGRYGLHQPLQEYEQGETAEDILIHWVNSILLYCNEDDEIMPMLLFAATHSDLIKTYHALFRKLPAELLPFEDQKTICLAFHLRESIIPSALTYKLIAAPATIWPLKEINGRHCLYFQAVILNVDDTNQLLILIKGQRVNVYLSNKVSRHLISPDIAASIQECLTSALQKVLLFYHECFGKKLCKVDISSLFETEVGVICSKEICLVPLKVAKGNQTWICKQRVTHESKYCLYWVFDKERNTCNPDCKGLQQEALTLHPNDKHVVRLAEQIGITIFDQFIIYLGLTREEWENVEYQYNHTGKLGIVREKTNLIGIADSALQETPSDEILNRLPRQLGNCVIQLGIELGLSFTSIEETMYNHSKDMYSQLYDILKKWKQSSEQKPSVYTLMKALQRTDSGGLTFLRNEYKPV</sequence>
<dbReference type="PROSITE" id="PS50017">
    <property type="entry name" value="DEATH_DOMAIN"/>
    <property type="match status" value="1"/>
</dbReference>
<keyword evidence="4" id="KW-1185">Reference proteome</keyword>
<dbReference type="Gene3D" id="1.10.533.10">
    <property type="entry name" value="Death Domain, Fas"/>
    <property type="match status" value="1"/>
</dbReference>
<dbReference type="InterPro" id="IPR027417">
    <property type="entry name" value="P-loop_NTPase"/>
</dbReference>